<dbReference type="Pfam" id="PF07833">
    <property type="entry name" value="Cu_amine_oxidN1"/>
    <property type="match status" value="1"/>
</dbReference>
<sequence length="301" mass="33327">MTLKRIAPLALSALLLGAVAANAEEPTTTDSVEEVEKAPIFVQQKGKVTSVEDFNDGKLFFVEDGENIFHFYVDANTLVYDNTGKEVKLEVGNTISMYVYGNQPMILIYPPRYTPSVVIVETEKPGFVKVDQFDENHLSADGQLQLNLNEDSVIVDAKGKTVAAEDLKDNSAIVFYGPTTRSLPPQTSPEKIVVFPKLDNTVPEETPDDESKIEEIIGGDFRLLEGQKMVPLRKVAEGLGYKVDATKKGAIISKDALTYTITRDEKTYGYNKALGQFKVAPTLLEEGKTYVEYDFVLELLK</sequence>
<dbReference type="EMBL" id="JAKZFC010000001">
    <property type="protein sequence ID" value="MCH7321555.1"/>
    <property type="molecule type" value="Genomic_DNA"/>
</dbReference>
<organism evidence="3 4">
    <name type="scientific">Solibacillus palustris</name>
    <dbReference type="NCBI Taxonomy" id="2908203"/>
    <lineage>
        <taxon>Bacteria</taxon>
        <taxon>Bacillati</taxon>
        <taxon>Bacillota</taxon>
        <taxon>Bacilli</taxon>
        <taxon>Bacillales</taxon>
        <taxon>Caryophanaceae</taxon>
        <taxon>Solibacillus</taxon>
    </lineage>
</organism>
<dbReference type="InterPro" id="IPR036582">
    <property type="entry name" value="Mao_N_sf"/>
</dbReference>
<comment type="caution">
    <text evidence="3">The sequence shown here is derived from an EMBL/GenBank/DDBJ whole genome shotgun (WGS) entry which is preliminary data.</text>
</comment>
<dbReference type="InterPro" id="IPR012854">
    <property type="entry name" value="Cu_amine_oxidase-like_N"/>
</dbReference>
<protein>
    <submittedName>
        <fullName evidence="3">Copper amine oxidase N-terminal domain-containing protein</fullName>
    </submittedName>
</protein>
<dbReference type="Gene3D" id="3.30.457.10">
    <property type="entry name" value="Copper amine oxidase-like, N-terminal domain"/>
    <property type="match status" value="1"/>
</dbReference>
<name>A0ABS9UBP8_9BACL</name>
<feature type="chain" id="PRO_5045207830" evidence="1">
    <location>
        <begin position="24"/>
        <end position="301"/>
    </location>
</feature>
<keyword evidence="1" id="KW-0732">Signal</keyword>
<dbReference type="RefSeq" id="WP_241368580.1">
    <property type="nucleotide sequence ID" value="NZ_JAKZFC010000001.1"/>
</dbReference>
<gene>
    <name evidence="3" type="ORF">LZ480_06575</name>
</gene>
<evidence type="ECO:0000256" key="1">
    <source>
        <dbReference type="SAM" id="SignalP"/>
    </source>
</evidence>
<evidence type="ECO:0000259" key="2">
    <source>
        <dbReference type="Pfam" id="PF07833"/>
    </source>
</evidence>
<evidence type="ECO:0000313" key="4">
    <source>
        <dbReference type="Proteomes" id="UP001316087"/>
    </source>
</evidence>
<proteinExistence type="predicted"/>
<keyword evidence="4" id="KW-1185">Reference proteome</keyword>
<evidence type="ECO:0000313" key="3">
    <source>
        <dbReference type="EMBL" id="MCH7321555.1"/>
    </source>
</evidence>
<feature type="signal peptide" evidence="1">
    <location>
        <begin position="1"/>
        <end position="23"/>
    </location>
</feature>
<dbReference type="Proteomes" id="UP001316087">
    <property type="component" value="Unassembled WGS sequence"/>
</dbReference>
<reference evidence="3 4" key="1">
    <citation type="submission" date="2022-03" db="EMBL/GenBank/DDBJ databases">
        <authorList>
            <person name="Jo J.-H."/>
            <person name="Im W.-T."/>
        </authorList>
    </citation>
    <scope>NUCLEOTIDE SEQUENCE [LARGE SCALE GENOMIC DNA]</scope>
    <source>
        <strain evidence="3 4">MA9</strain>
    </source>
</reference>
<dbReference type="SUPFAM" id="SSF55383">
    <property type="entry name" value="Copper amine oxidase, domain N"/>
    <property type="match status" value="1"/>
</dbReference>
<accession>A0ABS9UBP8</accession>
<feature type="domain" description="Copper amine oxidase-like N-terminal" evidence="2">
    <location>
        <begin position="225"/>
        <end position="299"/>
    </location>
</feature>